<dbReference type="AlphaFoldDB" id="A0ABD1E511"/>
<proteinExistence type="predicted"/>
<accession>A0ABD1E511</accession>
<protein>
    <submittedName>
        <fullName evidence="1">Uncharacterized protein</fullName>
    </submittedName>
</protein>
<gene>
    <name evidence="1" type="ORF">ABEB36_013707</name>
</gene>
<dbReference type="EMBL" id="JBDJPC010000011">
    <property type="protein sequence ID" value="KAL1489773.1"/>
    <property type="molecule type" value="Genomic_DNA"/>
</dbReference>
<organism evidence="1 2">
    <name type="scientific">Hypothenemus hampei</name>
    <name type="common">Coffee berry borer</name>
    <dbReference type="NCBI Taxonomy" id="57062"/>
    <lineage>
        <taxon>Eukaryota</taxon>
        <taxon>Metazoa</taxon>
        <taxon>Ecdysozoa</taxon>
        <taxon>Arthropoda</taxon>
        <taxon>Hexapoda</taxon>
        <taxon>Insecta</taxon>
        <taxon>Pterygota</taxon>
        <taxon>Neoptera</taxon>
        <taxon>Endopterygota</taxon>
        <taxon>Coleoptera</taxon>
        <taxon>Polyphaga</taxon>
        <taxon>Cucujiformia</taxon>
        <taxon>Curculionidae</taxon>
        <taxon>Scolytinae</taxon>
        <taxon>Hypothenemus</taxon>
    </lineage>
</organism>
<evidence type="ECO:0000313" key="1">
    <source>
        <dbReference type="EMBL" id="KAL1489773.1"/>
    </source>
</evidence>
<reference evidence="1 2" key="1">
    <citation type="submission" date="2024-05" db="EMBL/GenBank/DDBJ databases">
        <title>Genetic variation in Jamaican populations of the coffee berry borer (Hypothenemus hampei).</title>
        <authorList>
            <person name="Errbii M."/>
            <person name="Myrie A."/>
        </authorList>
    </citation>
    <scope>NUCLEOTIDE SEQUENCE [LARGE SCALE GENOMIC DNA]</scope>
    <source>
        <strain evidence="1">JA-Hopewell-2020-01-JO</strain>
        <tissue evidence="1">Whole body</tissue>
    </source>
</reference>
<evidence type="ECO:0000313" key="2">
    <source>
        <dbReference type="Proteomes" id="UP001566132"/>
    </source>
</evidence>
<dbReference type="Proteomes" id="UP001566132">
    <property type="component" value="Unassembled WGS sequence"/>
</dbReference>
<name>A0ABD1E511_HYPHA</name>
<keyword evidence="2" id="KW-1185">Reference proteome</keyword>
<sequence>MVARAPRDQCVVTGVAIQLLLDKRISFLKLCHVCEIDLERSVDRVDGRTRQAIGNYVLNATKILDICRKLANEAQLPLLTGRHSLELLFKGELPLRWQCRRRQ</sequence>
<comment type="caution">
    <text evidence="1">The sequence shown here is derived from an EMBL/GenBank/DDBJ whole genome shotgun (WGS) entry which is preliminary data.</text>
</comment>